<dbReference type="Proteomes" id="UP001158576">
    <property type="component" value="Chromosome PAR"/>
</dbReference>
<name>A0ABN7RP67_OIKDI</name>
<organism evidence="3 4">
    <name type="scientific">Oikopleura dioica</name>
    <name type="common">Tunicate</name>
    <dbReference type="NCBI Taxonomy" id="34765"/>
    <lineage>
        <taxon>Eukaryota</taxon>
        <taxon>Metazoa</taxon>
        <taxon>Chordata</taxon>
        <taxon>Tunicata</taxon>
        <taxon>Appendicularia</taxon>
        <taxon>Copelata</taxon>
        <taxon>Oikopleuridae</taxon>
        <taxon>Oikopleura</taxon>
    </lineage>
</organism>
<proteinExistence type="predicted"/>
<sequence length="981" mass="112462">MGEPMDVDDQGRLLQDNYMDTSIEDYHNVPSNVLGACLRKCVLMEPSTIEIDVNGYELIQKHKLLFRTMEKTKNSSEPADETTGSIFQFPRDPFQKVYAVGATYFDENNGVIQKLEGKIYKVKEAKVLFDYANRQSMTAARIELEDRGDKFQYFFGPCPIGCCSIEVKFVLGKTMQRARPQAETFESCLPLHVGRTRYRPDHQVQYIHSHRFVEDITIRMIHGTDNNIELSAAVDDYEVNVELTPVKNMHLGVYSGGEHMHEYKVTFPDGRPNISQSGQYSAILNISVTYDNSSNEEQSFKDSKKYAERVRIDGLPNNYGNILSFDISPKMIEEKLKEKNVSIERQGKTARELTFFIDRSGTMVGQPLREAVYGTLLLLRSVLRKDDSFRIVSVGSRSEYLMLNNRDEFTASDLHNDQNQSPVEIEMSRFTANMNETKLLEPIQIAINRRTEKDRIFILITDGLFGRPRQAQGNNDANFLADEFEETRTIIEHETAGTRAGAFRFFAVGVGRNSNQMGCDELARVGKGSFIHVPLRHRLQSEMLKLGDHIQLNHYELTDIKLTDGEGDDLAAFPGPGLMLTRDSLLPQWELFGLNDEPFKHLIRNGYLQYLSRFQSLQIYGNDRVHYHLPDLTPQEIKDNVKVIIEINSQHFIDIDISDAVTLLSNVEKNVRNNDALFPLKSYGYQQSAFLSSFKYPIPEINGYDLLTEFALKTKIMVFKKTSYGWFDMNEGVAKNVIDQARANEEAIRPMEIQEISAQNYDAYFGSGRQNQGFAHNVQVGGVGGRPQGGDYAGGNQGVPGQRRPTFGKPPPAGGASAMRKHRKQNKYGVRYQNTILPKPTYIPEDKNFTPLLLQADRTWIWRSKQQTWEQIRKYLAFEEDIHPPMLVKELFKQNGKFAAKFNFSRENEAQERDDVIVTLFVYAIFEKRCERKRDIWSRSWRDTLATMSSKFGAKEEDVKALKQEILQFIYKKGLILPERY</sequence>
<dbReference type="EMBL" id="OU015568">
    <property type="protein sequence ID" value="CAG5082610.1"/>
    <property type="molecule type" value="Genomic_DNA"/>
</dbReference>
<feature type="compositionally biased region" description="Gly residues" evidence="1">
    <location>
        <begin position="788"/>
        <end position="798"/>
    </location>
</feature>
<evidence type="ECO:0000313" key="4">
    <source>
        <dbReference type="Proteomes" id="UP001158576"/>
    </source>
</evidence>
<evidence type="ECO:0000256" key="1">
    <source>
        <dbReference type="SAM" id="MobiDB-lite"/>
    </source>
</evidence>
<dbReference type="InterPro" id="IPR002035">
    <property type="entry name" value="VWF_A"/>
</dbReference>
<dbReference type="PANTHER" id="PTHR45737:SF6">
    <property type="entry name" value="VON WILLEBRAND FACTOR A DOMAIN-CONTAINING PROTEIN 5A"/>
    <property type="match status" value="1"/>
</dbReference>
<evidence type="ECO:0000313" key="3">
    <source>
        <dbReference type="EMBL" id="CAG5082610.1"/>
    </source>
</evidence>
<dbReference type="SUPFAM" id="SSF53300">
    <property type="entry name" value="vWA-like"/>
    <property type="match status" value="1"/>
</dbReference>
<dbReference type="InterPro" id="IPR036465">
    <property type="entry name" value="vWFA_dom_sf"/>
</dbReference>
<dbReference type="PANTHER" id="PTHR45737">
    <property type="entry name" value="VON WILLEBRAND FACTOR A DOMAIN-CONTAINING PROTEIN 5A"/>
    <property type="match status" value="1"/>
</dbReference>
<protein>
    <submittedName>
        <fullName evidence="3">Oidioi.mRNA.OKI2018_I69.PAR.g10166.t1.cds</fullName>
    </submittedName>
</protein>
<dbReference type="PROSITE" id="PS50234">
    <property type="entry name" value="VWFA"/>
    <property type="match status" value="1"/>
</dbReference>
<evidence type="ECO:0000259" key="2">
    <source>
        <dbReference type="PROSITE" id="PS50234"/>
    </source>
</evidence>
<dbReference type="Gene3D" id="3.40.50.410">
    <property type="entry name" value="von Willebrand factor, type A domain"/>
    <property type="match status" value="1"/>
</dbReference>
<keyword evidence="4" id="KW-1185">Reference proteome</keyword>
<accession>A0ABN7RP67</accession>
<feature type="region of interest" description="Disordered" evidence="1">
    <location>
        <begin position="788"/>
        <end position="824"/>
    </location>
</feature>
<feature type="domain" description="VWFA" evidence="2">
    <location>
        <begin position="352"/>
        <end position="560"/>
    </location>
</feature>
<reference evidence="3 4" key="1">
    <citation type="submission" date="2021-04" db="EMBL/GenBank/DDBJ databases">
        <authorList>
            <person name="Bliznina A."/>
        </authorList>
    </citation>
    <scope>NUCLEOTIDE SEQUENCE [LARGE SCALE GENOMIC DNA]</scope>
</reference>
<gene>
    <name evidence="3" type="ORF">OKIOD_LOCUS1724</name>
</gene>